<keyword evidence="10 12" id="KW-0472">Membrane</keyword>
<evidence type="ECO:0000256" key="8">
    <source>
        <dbReference type="ARBA" id="ARBA00023065"/>
    </source>
</evidence>
<evidence type="ECO:0000256" key="14">
    <source>
        <dbReference type="RuleBase" id="RU003357"/>
    </source>
</evidence>
<evidence type="ECO:0000256" key="15">
    <source>
        <dbReference type="SAM" id="SignalP"/>
    </source>
</evidence>
<dbReference type="GO" id="GO:0009279">
    <property type="term" value="C:cell outer membrane"/>
    <property type="evidence" value="ECO:0007669"/>
    <property type="project" value="UniProtKB-SubCell"/>
</dbReference>
<keyword evidence="19" id="KW-1185">Reference proteome</keyword>
<evidence type="ECO:0000256" key="2">
    <source>
        <dbReference type="ARBA" id="ARBA00022448"/>
    </source>
</evidence>
<keyword evidence="5 12" id="KW-0812">Transmembrane</keyword>
<evidence type="ECO:0000313" key="18">
    <source>
        <dbReference type="EMBL" id="KKC98718.1"/>
    </source>
</evidence>
<keyword evidence="9 14" id="KW-0798">TonB box</keyword>
<dbReference type="PROSITE" id="PS01156">
    <property type="entry name" value="TONB_DEPENDENT_REC_2"/>
    <property type="match status" value="1"/>
</dbReference>
<evidence type="ECO:0000256" key="12">
    <source>
        <dbReference type="PROSITE-ProRule" id="PRU01360"/>
    </source>
</evidence>
<evidence type="ECO:0000256" key="3">
    <source>
        <dbReference type="ARBA" id="ARBA00022452"/>
    </source>
</evidence>
<dbReference type="EMBL" id="JWYV01000017">
    <property type="protein sequence ID" value="KKC98718.1"/>
    <property type="molecule type" value="Genomic_DNA"/>
</dbReference>
<dbReference type="InterPro" id="IPR012910">
    <property type="entry name" value="Plug_dom"/>
</dbReference>
<dbReference type="Proteomes" id="UP000033633">
    <property type="component" value="Unassembled WGS sequence"/>
</dbReference>
<keyword evidence="7" id="KW-0408">Iron</keyword>
<comment type="similarity">
    <text evidence="12 14">Belongs to the TonB-dependent receptor family.</text>
</comment>
<proteinExistence type="inferred from homology"/>
<name>A0A0F5V9B1_9GAMM</name>
<evidence type="ECO:0000256" key="10">
    <source>
        <dbReference type="ARBA" id="ARBA00023136"/>
    </source>
</evidence>
<gene>
    <name evidence="18" type="ORF">KY46_17395</name>
</gene>
<feature type="domain" description="TonB-dependent receptor plug" evidence="17">
    <location>
        <begin position="44"/>
        <end position="151"/>
    </location>
</feature>
<feature type="signal peptide" evidence="15">
    <location>
        <begin position="1"/>
        <end position="24"/>
    </location>
</feature>
<dbReference type="Pfam" id="PF07715">
    <property type="entry name" value="Plug"/>
    <property type="match status" value="1"/>
</dbReference>
<evidence type="ECO:0000256" key="13">
    <source>
        <dbReference type="PROSITE-ProRule" id="PRU10144"/>
    </source>
</evidence>
<evidence type="ECO:0000313" key="19">
    <source>
        <dbReference type="Proteomes" id="UP000033633"/>
    </source>
</evidence>
<comment type="subcellular location">
    <subcellularLocation>
        <location evidence="1 12">Cell outer membrane</location>
        <topology evidence="1 12">Multi-pass membrane protein</topology>
    </subcellularLocation>
</comment>
<evidence type="ECO:0000256" key="4">
    <source>
        <dbReference type="ARBA" id="ARBA00022496"/>
    </source>
</evidence>
<evidence type="ECO:0000256" key="6">
    <source>
        <dbReference type="ARBA" id="ARBA00022729"/>
    </source>
</evidence>
<accession>A0A0F5V9B1</accession>
<evidence type="ECO:0000256" key="5">
    <source>
        <dbReference type="ARBA" id="ARBA00022692"/>
    </source>
</evidence>
<dbReference type="InterPro" id="IPR039426">
    <property type="entry name" value="TonB-dep_rcpt-like"/>
</dbReference>
<reference evidence="18 19" key="1">
    <citation type="submission" date="2014-12" db="EMBL/GenBank/DDBJ databases">
        <title>Mercury Reductase activity and rhizosphere competence traits in the genome of root associated Photobacterium halotolerans MELD1.</title>
        <authorList>
            <person name="Mathew D.C."/>
            <person name="Huang C.-C."/>
        </authorList>
    </citation>
    <scope>NUCLEOTIDE SEQUENCE [LARGE SCALE GENOMIC DNA]</scope>
    <source>
        <strain evidence="18 19">MELD1</strain>
    </source>
</reference>
<dbReference type="Gene3D" id="2.40.170.20">
    <property type="entry name" value="TonB-dependent receptor, beta-barrel domain"/>
    <property type="match status" value="1"/>
</dbReference>
<sequence>MTMKKTLLAVALAPLCLQSSLVSAQTTTDETMVVIGRSTNVNSIEDIPANVTVISQSEIKESGAQDLTSLLRGRAGIQVSDTNSGPVFSLRGFSGGQAASNTLILIDGRKLNRNDLSSPNLNALALSQVERVEVLSGSAGVLYGDQAVGGVINIITKSPDSTGGSLGATGGSFDTYGYRGDVFGRINEDWHYYLAGNQADSDNYRDHNASEDGSILGKVQFNKGDKRFFFEINYLDAYREYAGALTEEQFNDNPRQANPSNPDDYSHEISTIYRTGYRQSVAGNWDINAEASYEETDTRGISSSANNTKKLDNLYGALQLESGLPAKHGEVNILLGVDFTDSDFDYLSSALDRDNEQKTVSAYGLMNYPVLDDLTASIGGRYTSVEDTLRDKTTYPTGQSIDNDAHALEFALNYLVNDKQRLYARYDQNFRFAKVDEQAYTSAGIVGLKPQTGDSIEAGWSYSDSDVTTRLNVYRLELKDEIVFDSSALAPNGGTFPGANVNADATSRYGIDISGIWYVTDVASVGTEYHYVDGEFTKGVNEGKKLSWVAPHTGRVYGTLAFLSDWQFFAESVYTGSKYRDGDNANSQEKLDAYWLFNTALSYTANSWQASLRVDNWADKSYASSVNSWGAYYSGDGRKAMLSVDYQF</sequence>
<dbReference type="PATRIC" id="fig|265726.11.peg.1752"/>
<keyword evidence="11 12" id="KW-0998">Cell outer membrane</keyword>
<feature type="short sequence motif" description="TonB C-terminal box" evidence="13">
    <location>
        <begin position="631"/>
        <end position="648"/>
    </location>
</feature>
<keyword evidence="4" id="KW-0410">Iron transport</keyword>
<evidence type="ECO:0000256" key="11">
    <source>
        <dbReference type="ARBA" id="ARBA00023237"/>
    </source>
</evidence>
<dbReference type="CDD" id="cd01347">
    <property type="entry name" value="ligand_gated_channel"/>
    <property type="match status" value="1"/>
</dbReference>
<protein>
    <submittedName>
        <fullName evidence="18">TonB-dependent receptor</fullName>
    </submittedName>
</protein>
<comment type="caution">
    <text evidence="18">The sequence shown here is derived from an EMBL/GenBank/DDBJ whole genome shotgun (WGS) entry which is preliminary data.</text>
</comment>
<keyword evidence="18" id="KW-0675">Receptor</keyword>
<evidence type="ECO:0000256" key="7">
    <source>
        <dbReference type="ARBA" id="ARBA00023004"/>
    </source>
</evidence>
<dbReference type="GO" id="GO:0006826">
    <property type="term" value="P:iron ion transport"/>
    <property type="evidence" value="ECO:0007669"/>
    <property type="project" value="UniProtKB-KW"/>
</dbReference>
<keyword evidence="3 12" id="KW-1134">Transmembrane beta strand</keyword>
<dbReference type="InterPro" id="IPR010917">
    <property type="entry name" value="TonB_rcpt_CS"/>
</dbReference>
<keyword evidence="2 12" id="KW-0813">Transport</keyword>
<evidence type="ECO:0000259" key="17">
    <source>
        <dbReference type="Pfam" id="PF07715"/>
    </source>
</evidence>
<dbReference type="InterPro" id="IPR037066">
    <property type="entry name" value="Plug_dom_sf"/>
</dbReference>
<dbReference type="PANTHER" id="PTHR32552">
    <property type="entry name" value="FERRICHROME IRON RECEPTOR-RELATED"/>
    <property type="match status" value="1"/>
</dbReference>
<evidence type="ECO:0000256" key="9">
    <source>
        <dbReference type="ARBA" id="ARBA00023077"/>
    </source>
</evidence>
<feature type="domain" description="TonB-dependent receptor-like beta-barrel" evidence="16">
    <location>
        <begin position="209"/>
        <end position="616"/>
    </location>
</feature>
<dbReference type="PROSITE" id="PS52016">
    <property type="entry name" value="TONB_DEPENDENT_REC_3"/>
    <property type="match status" value="1"/>
</dbReference>
<dbReference type="AlphaFoldDB" id="A0A0F5V9B1"/>
<dbReference type="Gene3D" id="2.170.130.10">
    <property type="entry name" value="TonB-dependent receptor, plug domain"/>
    <property type="match status" value="1"/>
</dbReference>
<keyword evidence="6 15" id="KW-0732">Signal</keyword>
<dbReference type="SUPFAM" id="SSF56935">
    <property type="entry name" value="Porins"/>
    <property type="match status" value="1"/>
</dbReference>
<feature type="chain" id="PRO_5002496436" evidence="15">
    <location>
        <begin position="25"/>
        <end position="648"/>
    </location>
</feature>
<evidence type="ECO:0000259" key="16">
    <source>
        <dbReference type="Pfam" id="PF00593"/>
    </source>
</evidence>
<keyword evidence="8" id="KW-0406">Ion transport</keyword>
<dbReference type="STRING" id="265726.KY46_17395"/>
<evidence type="ECO:0000256" key="1">
    <source>
        <dbReference type="ARBA" id="ARBA00004571"/>
    </source>
</evidence>
<organism evidence="18 19">
    <name type="scientific">Photobacterium halotolerans</name>
    <dbReference type="NCBI Taxonomy" id="265726"/>
    <lineage>
        <taxon>Bacteria</taxon>
        <taxon>Pseudomonadati</taxon>
        <taxon>Pseudomonadota</taxon>
        <taxon>Gammaproteobacteria</taxon>
        <taxon>Vibrionales</taxon>
        <taxon>Vibrionaceae</taxon>
        <taxon>Photobacterium</taxon>
    </lineage>
</organism>
<dbReference type="PANTHER" id="PTHR32552:SF81">
    <property type="entry name" value="TONB-DEPENDENT OUTER MEMBRANE RECEPTOR"/>
    <property type="match status" value="1"/>
</dbReference>
<dbReference type="Pfam" id="PF00593">
    <property type="entry name" value="TonB_dep_Rec_b-barrel"/>
    <property type="match status" value="1"/>
</dbReference>
<dbReference type="InterPro" id="IPR000531">
    <property type="entry name" value="Beta-barrel_TonB"/>
</dbReference>
<dbReference type="InterPro" id="IPR036942">
    <property type="entry name" value="Beta-barrel_TonB_sf"/>
</dbReference>